<dbReference type="Proteomes" id="UP000233837">
    <property type="component" value="Unassembled WGS sequence"/>
</dbReference>
<gene>
    <name evidence="1" type="ORF">MA16_Dca028969</name>
</gene>
<accession>A0A2I0VGP0</accession>
<protein>
    <submittedName>
        <fullName evidence="1">Uncharacterized protein</fullName>
    </submittedName>
</protein>
<evidence type="ECO:0000313" key="2">
    <source>
        <dbReference type="Proteomes" id="UP000233837"/>
    </source>
</evidence>
<evidence type="ECO:0000313" key="1">
    <source>
        <dbReference type="EMBL" id="PKU62565.1"/>
    </source>
</evidence>
<dbReference type="AlphaFoldDB" id="A0A2I0VGP0"/>
<reference evidence="1 2" key="1">
    <citation type="journal article" date="2016" name="Sci. Rep.">
        <title>The Dendrobium catenatum Lindl. genome sequence provides insights into polysaccharide synthase, floral development and adaptive evolution.</title>
        <authorList>
            <person name="Zhang G.Q."/>
            <person name="Xu Q."/>
            <person name="Bian C."/>
            <person name="Tsai W.C."/>
            <person name="Yeh C.M."/>
            <person name="Liu K.W."/>
            <person name="Yoshida K."/>
            <person name="Zhang L.S."/>
            <person name="Chang S.B."/>
            <person name="Chen F."/>
            <person name="Shi Y."/>
            <person name="Su Y.Y."/>
            <person name="Zhang Y.Q."/>
            <person name="Chen L.J."/>
            <person name="Yin Y."/>
            <person name="Lin M."/>
            <person name="Huang H."/>
            <person name="Deng H."/>
            <person name="Wang Z.W."/>
            <person name="Zhu S.L."/>
            <person name="Zhao X."/>
            <person name="Deng C."/>
            <person name="Niu S.C."/>
            <person name="Huang J."/>
            <person name="Wang M."/>
            <person name="Liu G.H."/>
            <person name="Yang H.J."/>
            <person name="Xiao X.J."/>
            <person name="Hsiao Y.Y."/>
            <person name="Wu W.L."/>
            <person name="Chen Y.Y."/>
            <person name="Mitsuda N."/>
            <person name="Ohme-Takagi M."/>
            <person name="Luo Y.B."/>
            <person name="Van de Peer Y."/>
            <person name="Liu Z.J."/>
        </authorList>
    </citation>
    <scope>NUCLEOTIDE SEQUENCE [LARGE SCALE GENOMIC DNA]</scope>
    <source>
        <tissue evidence="1">The whole plant</tissue>
    </source>
</reference>
<sequence>MDITYDSDDQNLQVHRVQRQPDVRKRTPPGRRGEMFEQIRTKLLGVPKPLLDPILRKKTVLISTNTRNDKSSILKILKRVLSKSAVIDSKFSENPSPVKEKGRVNIKMHATGSATSMQADIRRL</sequence>
<proteinExistence type="predicted"/>
<keyword evidence="2" id="KW-1185">Reference proteome</keyword>
<dbReference type="EMBL" id="KZ504329">
    <property type="protein sequence ID" value="PKU62565.1"/>
    <property type="molecule type" value="Genomic_DNA"/>
</dbReference>
<reference evidence="1 2" key="2">
    <citation type="journal article" date="2017" name="Nature">
        <title>The Apostasia genome and the evolution of orchids.</title>
        <authorList>
            <person name="Zhang G.Q."/>
            <person name="Liu K.W."/>
            <person name="Li Z."/>
            <person name="Lohaus R."/>
            <person name="Hsiao Y.Y."/>
            <person name="Niu S.C."/>
            <person name="Wang J.Y."/>
            <person name="Lin Y.C."/>
            <person name="Xu Q."/>
            <person name="Chen L.J."/>
            <person name="Yoshida K."/>
            <person name="Fujiwara S."/>
            <person name="Wang Z.W."/>
            <person name="Zhang Y.Q."/>
            <person name="Mitsuda N."/>
            <person name="Wang M."/>
            <person name="Liu G.H."/>
            <person name="Pecoraro L."/>
            <person name="Huang H.X."/>
            <person name="Xiao X.J."/>
            <person name="Lin M."/>
            <person name="Wu X.Y."/>
            <person name="Wu W.L."/>
            <person name="Chen Y.Y."/>
            <person name="Chang S.B."/>
            <person name="Sakamoto S."/>
            <person name="Ohme-Takagi M."/>
            <person name="Yagi M."/>
            <person name="Zeng S.J."/>
            <person name="Shen C.Y."/>
            <person name="Yeh C.M."/>
            <person name="Luo Y.B."/>
            <person name="Tsai W.C."/>
            <person name="Van de Peer Y."/>
            <person name="Liu Z.J."/>
        </authorList>
    </citation>
    <scope>NUCLEOTIDE SEQUENCE [LARGE SCALE GENOMIC DNA]</scope>
    <source>
        <tissue evidence="1">The whole plant</tissue>
    </source>
</reference>
<name>A0A2I0VGP0_9ASPA</name>
<organism evidence="1 2">
    <name type="scientific">Dendrobium catenatum</name>
    <dbReference type="NCBI Taxonomy" id="906689"/>
    <lineage>
        <taxon>Eukaryota</taxon>
        <taxon>Viridiplantae</taxon>
        <taxon>Streptophyta</taxon>
        <taxon>Embryophyta</taxon>
        <taxon>Tracheophyta</taxon>
        <taxon>Spermatophyta</taxon>
        <taxon>Magnoliopsida</taxon>
        <taxon>Liliopsida</taxon>
        <taxon>Asparagales</taxon>
        <taxon>Orchidaceae</taxon>
        <taxon>Epidendroideae</taxon>
        <taxon>Malaxideae</taxon>
        <taxon>Dendrobiinae</taxon>
        <taxon>Dendrobium</taxon>
    </lineage>
</organism>